<dbReference type="InterPro" id="IPR004017">
    <property type="entry name" value="Cys_rich_dom"/>
</dbReference>
<dbReference type="PANTHER" id="PTHR42947">
    <property type="entry name" value="COB--COM HETERODISULFIDE REDUCTASE SUBUNIT B 1"/>
    <property type="match status" value="1"/>
</dbReference>
<name>A0A7C0Y6G2_DESA2</name>
<proteinExistence type="predicted"/>
<gene>
    <name evidence="3" type="ORF">ENG63_02775</name>
</gene>
<accession>A0A7C0Y6G2</accession>
<protein>
    <submittedName>
        <fullName evidence="3">Heterodisulfide reductase, subunit B</fullName>
    </submittedName>
</protein>
<dbReference type="EMBL" id="DRBS01000107">
    <property type="protein sequence ID" value="HDD43770.1"/>
    <property type="molecule type" value="Genomic_DNA"/>
</dbReference>
<evidence type="ECO:0000313" key="3">
    <source>
        <dbReference type="EMBL" id="HDD43770.1"/>
    </source>
</evidence>
<sequence>MKMNIGYFPGCTLKATALNFEKSALEVAKILGFQLEELSQWHCCGTVPSLSQDDLLKQISPVRNLIYAQSLGYNKIVTLCSMCYNTLAQSNLFVKENKEKLRKINQFMSEMPDYDGGVEVKHFLSFLKEQITLEKIRESVKTNLSGIKIACYYGCLLLRPKIIGIDDSEQPKILEELMQVLGAEPVYFPYKTECCGAYHTVIKPDIVARRVYRILENAKENKAQIVITSCPLCHFNLTKRQEEIKKIHPDFKEIPVVYFTEVMLQALGENFKCV</sequence>
<evidence type="ECO:0000256" key="1">
    <source>
        <dbReference type="ARBA" id="ARBA00023002"/>
    </source>
</evidence>
<dbReference type="Pfam" id="PF02754">
    <property type="entry name" value="CCG"/>
    <property type="match status" value="2"/>
</dbReference>
<comment type="caution">
    <text evidence="3">The sequence shown here is derived from an EMBL/GenBank/DDBJ whole genome shotgun (WGS) entry which is preliminary data.</text>
</comment>
<feature type="domain" description="Cysteine-rich" evidence="2">
    <location>
        <begin position="6"/>
        <end position="87"/>
    </location>
</feature>
<organism evidence="3">
    <name type="scientific">Desulfofervidus auxilii</name>
    <dbReference type="NCBI Taxonomy" id="1621989"/>
    <lineage>
        <taxon>Bacteria</taxon>
        <taxon>Pseudomonadati</taxon>
        <taxon>Thermodesulfobacteriota</taxon>
        <taxon>Candidatus Desulfofervidia</taxon>
        <taxon>Candidatus Desulfofervidales</taxon>
        <taxon>Candidatus Desulfofervidaceae</taxon>
        <taxon>Candidatus Desulfofervidus</taxon>
    </lineage>
</organism>
<dbReference type="Gene3D" id="1.20.1050.140">
    <property type="match status" value="1"/>
</dbReference>
<dbReference type="InterPro" id="IPR051278">
    <property type="entry name" value="HdrB/HdrD_reductase"/>
</dbReference>
<evidence type="ECO:0000259" key="2">
    <source>
        <dbReference type="Pfam" id="PF02754"/>
    </source>
</evidence>
<dbReference type="Proteomes" id="UP000886289">
    <property type="component" value="Unassembled WGS sequence"/>
</dbReference>
<dbReference type="PANTHER" id="PTHR42947:SF1">
    <property type="entry name" value="COB--COM HETERODISULFIDE REDUCTASE SUBUNIT B 1"/>
    <property type="match status" value="1"/>
</dbReference>
<feature type="domain" description="Cysteine-rich" evidence="2">
    <location>
        <begin position="150"/>
        <end position="237"/>
    </location>
</feature>
<dbReference type="AlphaFoldDB" id="A0A7C0Y6G2"/>
<reference evidence="3" key="1">
    <citation type="journal article" date="2020" name="mSystems">
        <title>Genome- and Community-Level Interaction Insights into Carbon Utilization and Element Cycling Functions of Hydrothermarchaeota in Hydrothermal Sediment.</title>
        <authorList>
            <person name="Zhou Z."/>
            <person name="Liu Y."/>
            <person name="Xu W."/>
            <person name="Pan J."/>
            <person name="Luo Z.H."/>
            <person name="Li M."/>
        </authorList>
    </citation>
    <scope>NUCLEOTIDE SEQUENCE [LARGE SCALE GENOMIC DNA]</scope>
    <source>
        <strain evidence="3">HyVt-233</strain>
    </source>
</reference>
<dbReference type="GO" id="GO:0016491">
    <property type="term" value="F:oxidoreductase activity"/>
    <property type="evidence" value="ECO:0007669"/>
    <property type="project" value="UniProtKB-KW"/>
</dbReference>
<keyword evidence="1" id="KW-0560">Oxidoreductase</keyword>